<evidence type="ECO:0000313" key="4">
    <source>
        <dbReference type="Proteomes" id="UP000177583"/>
    </source>
</evidence>
<dbReference type="AlphaFoldDB" id="A0A1F6GQI8"/>
<name>A0A1F6GQI8_9PROT</name>
<evidence type="ECO:0000313" key="3">
    <source>
        <dbReference type="EMBL" id="OGH00394.1"/>
    </source>
</evidence>
<gene>
    <name evidence="3" type="ORF">A2557_09355</name>
</gene>
<dbReference type="EMBL" id="MFNF01000046">
    <property type="protein sequence ID" value="OGH00394.1"/>
    <property type="molecule type" value="Genomic_DNA"/>
</dbReference>
<protein>
    <submittedName>
        <fullName evidence="3">Uncharacterized protein</fullName>
    </submittedName>
</protein>
<organism evidence="3 4">
    <name type="scientific">Candidatus Lambdaproteobacteria bacterium RIFOXYD2_FULL_56_26</name>
    <dbReference type="NCBI Taxonomy" id="1817773"/>
    <lineage>
        <taxon>Bacteria</taxon>
        <taxon>Pseudomonadati</taxon>
        <taxon>Pseudomonadota</taxon>
        <taxon>Candidatus Lambdaproteobacteria</taxon>
    </lineage>
</organism>
<evidence type="ECO:0000256" key="2">
    <source>
        <dbReference type="SAM" id="SignalP"/>
    </source>
</evidence>
<proteinExistence type="predicted"/>
<sequence length="176" mass="18478">MKLRFFVLLFALVLALWGGPALAQDGQGFQEATENPKWSEDCSMLTDSPEDAAQKANCPAAEKEEPMDQGQTGPEVAPAEPQVSSGAAQEAPTPMESPAVQESPAPMEAPVAVALPAPAQAQPEPQSPPQATAPAADELAQPTVGQAPAEVPAEAPEEEDAMERTNPQDWVDSKER</sequence>
<feature type="compositionally biased region" description="Low complexity" evidence="1">
    <location>
        <begin position="104"/>
        <end position="136"/>
    </location>
</feature>
<feature type="region of interest" description="Disordered" evidence="1">
    <location>
        <begin position="26"/>
        <end position="176"/>
    </location>
</feature>
<feature type="chain" id="PRO_5009524749" evidence="2">
    <location>
        <begin position="24"/>
        <end position="176"/>
    </location>
</feature>
<reference evidence="3 4" key="1">
    <citation type="journal article" date="2016" name="Nat. Commun.">
        <title>Thousands of microbial genomes shed light on interconnected biogeochemical processes in an aquifer system.</title>
        <authorList>
            <person name="Anantharaman K."/>
            <person name="Brown C.T."/>
            <person name="Hug L.A."/>
            <person name="Sharon I."/>
            <person name="Castelle C.J."/>
            <person name="Probst A.J."/>
            <person name="Thomas B.C."/>
            <person name="Singh A."/>
            <person name="Wilkins M.J."/>
            <person name="Karaoz U."/>
            <person name="Brodie E.L."/>
            <person name="Williams K.H."/>
            <person name="Hubbard S.S."/>
            <person name="Banfield J.F."/>
        </authorList>
    </citation>
    <scope>NUCLEOTIDE SEQUENCE [LARGE SCALE GENOMIC DNA]</scope>
</reference>
<keyword evidence="2" id="KW-0732">Signal</keyword>
<evidence type="ECO:0000256" key="1">
    <source>
        <dbReference type="SAM" id="MobiDB-lite"/>
    </source>
</evidence>
<accession>A0A1F6GQI8</accession>
<comment type="caution">
    <text evidence="3">The sequence shown here is derived from an EMBL/GenBank/DDBJ whole genome shotgun (WGS) entry which is preliminary data.</text>
</comment>
<feature type="signal peptide" evidence="2">
    <location>
        <begin position="1"/>
        <end position="23"/>
    </location>
</feature>
<dbReference type="Proteomes" id="UP000177583">
    <property type="component" value="Unassembled WGS sequence"/>
</dbReference>